<dbReference type="AlphaFoldDB" id="A0A3S5C3J2"/>
<feature type="region of interest" description="Disordered" evidence="1">
    <location>
        <begin position="48"/>
        <end position="69"/>
    </location>
</feature>
<reference evidence="2" key="1">
    <citation type="submission" date="2018-11" db="EMBL/GenBank/DDBJ databases">
        <authorList>
            <consortium name="Pathogen Informatics"/>
        </authorList>
    </citation>
    <scope>NUCLEOTIDE SEQUENCE</scope>
</reference>
<accession>A0A3S5C3J2</accession>
<name>A0A3S5C3J2_9PLAT</name>
<evidence type="ECO:0000256" key="1">
    <source>
        <dbReference type="SAM" id="MobiDB-lite"/>
    </source>
</evidence>
<proteinExistence type="predicted"/>
<evidence type="ECO:0000313" key="3">
    <source>
        <dbReference type="Proteomes" id="UP000784294"/>
    </source>
</evidence>
<comment type="caution">
    <text evidence="2">The sequence shown here is derived from an EMBL/GenBank/DDBJ whole genome shotgun (WGS) entry which is preliminary data.</text>
</comment>
<feature type="region of interest" description="Disordered" evidence="1">
    <location>
        <begin position="204"/>
        <end position="223"/>
    </location>
</feature>
<gene>
    <name evidence="2" type="ORF">PXEA_LOCUS26343</name>
</gene>
<protein>
    <submittedName>
        <fullName evidence="2">Uncharacterized protein</fullName>
    </submittedName>
</protein>
<dbReference type="Proteomes" id="UP000784294">
    <property type="component" value="Unassembled WGS sequence"/>
</dbReference>
<evidence type="ECO:0000313" key="2">
    <source>
        <dbReference type="EMBL" id="VEL32903.1"/>
    </source>
</evidence>
<keyword evidence="3" id="KW-1185">Reference proteome</keyword>
<dbReference type="EMBL" id="CAAALY010244853">
    <property type="protein sequence ID" value="VEL32903.1"/>
    <property type="molecule type" value="Genomic_DNA"/>
</dbReference>
<organism evidence="2 3">
    <name type="scientific">Protopolystoma xenopodis</name>
    <dbReference type="NCBI Taxonomy" id="117903"/>
    <lineage>
        <taxon>Eukaryota</taxon>
        <taxon>Metazoa</taxon>
        <taxon>Spiralia</taxon>
        <taxon>Lophotrochozoa</taxon>
        <taxon>Platyhelminthes</taxon>
        <taxon>Monogenea</taxon>
        <taxon>Polyopisthocotylea</taxon>
        <taxon>Polystomatidea</taxon>
        <taxon>Polystomatidae</taxon>
        <taxon>Protopolystoma</taxon>
    </lineage>
</organism>
<sequence length="223" mass="24872">MVPHWATTVEHQHEGRDFSIKDLPHGLWVCMRWTFGWVRKMMDTEEKGGGGACGRGLGNTHRPTQSGQQTRVNIVKSTVQPWLRSMHFRAFVYLLVGQMVSWSVGRLVGRSVGSSVEPSDQGPLDRHRWTAPRLICHGVWYEGIDHVVYGAEIHAGHGLSFHPVLLICLEQKIIKSSSHDEVIQMACQKATACLFIRNENGASLSDPAEQDESTTTYKPDAGS</sequence>